<proteinExistence type="predicted"/>
<dbReference type="EMBL" id="JAWHQM010000087">
    <property type="protein sequence ID" value="KAK5637006.1"/>
    <property type="molecule type" value="Genomic_DNA"/>
</dbReference>
<evidence type="ECO:0000313" key="2">
    <source>
        <dbReference type="Proteomes" id="UP001305414"/>
    </source>
</evidence>
<keyword evidence="2" id="KW-1185">Reference proteome</keyword>
<protein>
    <submittedName>
        <fullName evidence="1">Uncharacterized protein</fullName>
    </submittedName>
</protein>
<evidence type="ECO:0000313" key="1">
    <source>
        <dbReference type="EMBL" id="KAK5637006.1"/>
    </source>
</evidence>
<gene>
    <name evidence="1" type="ORF">RRF57_012718</name>
</gene>
<dbReference type="AlphaFoldDB" id="A0AAN7V220"/>
<name>A0AAN7V220_9PEZI</name>
<reference evidence="1 2" key="1">
    <citation type="submission" date="2023-10" db="EMBL/GenBank/DDBJ databases">
        <title>Draft genome sequence of Xylaria bambusicola isolate GMP-LS, the root and basal stem rot pathogen of sugarcane in Indonesia.</title>
        <authorList>
            <person name="Selvaraj P."/>
            <person name="Muralishankar V."/>
            <person name="Muruganantham S."/>
            <person name="Sp S."/>
            <person name="Haryani S."/>
            <person name="Lau K.J.X."/>
            <person name="Naqvi N.I."/>
        </authorList>
    </citation>
    <scope>NUCLEOTIDE SEQUENCE [LARGE SCALE GENOMIC DNA]</scope>
    <source>
        <strain evidence="1">GMP-LS</strain>
    </source>
</reference>
<accession>A0AAN7V220</accession>
<dbReference type="Proteomes" id="UP001305414">
    <property type="component" value="Unassembled WGS sequence"/>
</dbReference>
<organism evidence="1 2">
    <name type="scientific">Xylaria bambusicola</name>
    <dbReference type="NCBI Taxonomy" id="326684"/>
    <lineage>
        <taxon>Eukaryota</taxon>
        <taxon>Fungi</taxon>
        <taxon>Dikarya</taxon>
        <taxon>Ascomycota</taxon>
        <taxon>Pezizomycotina</taxon>
        <taxon>Sordariomycetes</taxon>
        <taxon>Xylariomycetidae</taxon>
        <taxon>Xylariales</taxon>
        <taxon>Xylariaceae</taxon>
        <taxon>Xylaria</taxon>
    </lineage>
</organism>
<comment type="caution">
    <text evidence="1">The sequence shown here is derived from an EMBL/GenBank/DDBJ whole genome shotgun (WGS) entry which is preliminary data.</text>
</comment>
<sequence>MNAWDTRASRLFYKNDGAKAHTMVFLCVVGRRGSGSEATTMWVPGARGTEYHGSGGLSAERIDVISSSSDVYLVILGIPLAAISHDSLLACPSGTNCSMMVEELRRGTVGRLASVGYRFVD</sequence>